<protein>
    <submittedName>
        <fullName evidence="2">Putative ovule protein</fullName>
    </submittedName>
</protein>
<evidence type="ECO:0000256" key="1">
    <source>
        <dbReference type="SAM" id="SignalP"/>
    </source>
</evidence>
<dbReference type="EMBL" id="GEDG01022848">
    <property type="protein sequence ID" value="JAP17185.1"/>
    <property type="molecule type" value="Transcribed_RNA"/>
</dbReference>
<sequence>MLLSRITLLIFFECFSDLWIRYEHSRYVWMNFLTNFSREKIKRIWTRNVLLGQKLEHMEYPSCVAH</sequence>
<keyword evidence="1" id="KW-0732">Signal</keyword>
<proteinExistence type="predicted"/>
<feature type="signal peptide" evidence="1">
    <location>
        <begin position="1"/>
        <end position="16"/>
    </location>
</feature>
<feature type="chain" id="PRO_5006865737" evidence="1">
    <location>
        <begin position="17"/>
        <end position="66"/>
    </location>
</feature>
<name>A0A0V0H9S8_SOLCH</name>
<evidence type="ECO:0000313" key="2">
    <source>
        <dbReference type="EMBL" id="JAP17185.1"/>
    </source>
</evidence>
<dbReference type="AlphaFoldDB" id="A0A0V0H9S8"/>
<accession>A0A0V0H9S8</accession>
<organism evidence="2">
    <name type="scientific">Solanum chacoense</name>
    <name type="common">Chaco potato</name>
    <dbReference type="NCBI Taxonomy" id="4108"/>
    <lineage>
        <taxon>Eukaryota</taxon>
        <taxon>Viridiplantae</taxon>
        <taxon>Streptophyta</taxon>
        <taxon>Embryophyta</taxon>
        <taxon>Tracheophyta</taxon>
        <taxon>Spermatophyta</taxon>
        <taxon>Magnoliopsida</taxon>
        <taxon>eudicotyledons</taxon>
        <taxon>Gunneridae</taxon>
        <taxon>Pentapetalae</taxon>
        <taxon>asterids</taxon>
        <taxon>lamiids</taxon>
        <taxon>Solanales</taxon>
        <taxon>Solanaceae</taxon>
        <taxon>Solanoideae</taxon>
        <taxon>Solaneae</taxon>
        <taxon>Solanum</taxon>
    </lineage>
</organism>
<reference evidence="2" key="1">
    <citation type="submission" date="2015-12" db="EMBL/GenBank/DDBJ databases">
        <title>Gene expression during late stages of embryo sac development: a critical building block for successful pollen-pistil interactions.</title>
        <authorList>
            <person name="Liu Y."/>
            <person name="Joly V."/>
            <person name="Sabar M."/>
            <person name="Matton D.P."/>
        </authorList>
    </citation>
    <scope>NUCLEOTIDE SEQUENCE</scope>
</reference>